<sequence length="146" mass="16629">MPELDVSRVINGTYGEVWMDGKWLSNFNHLEANVEIQKAELKISGNRWTKRKVTGLNGTGTISGFKVTSELIQLNTPMADSANPAVRVEIISKLADPEAYGYERIRLKYVMFDRIQLANWTAGETVNEEWPFTFEDYELLDPIVQS</sequence>
<keyword evidence="2" id="KW-1185">Reference proteome</keyword>
<reference evidence="1 2" key="1">
    <citation type="submission" date="2016-04" db="EMBL/GenBank/DDBJ databases">
        <authorList>
            <person name="Evans L.H."/>
            <person name="Alamgir A."/>
            <person name="Owens N."/>
            <person name="Weber N.D."/>
            <person name="Virtaneva K."/>
            <person name="Barbian K."/>
            <person name="Babar A."/>
            <person name="Rosenke K."/>
        </authorList>
    </citation>
    <scope>NUCLEOTIDE SEQUENCE [LARGE SCALE GENOMIC DNA]</scope>
    <source>
        <strain evidence="1 2">LMa1</strain>
    </source>
</reference>
<dbReference type="Pfam" id="PF09393">
    <property type="entry name" value="DUF2001"/>
    <property type="match status" value="1"/>
</dbReference>
<name>A0A1B7LDC0_9FIRM</name>
<dbReference type="InterPro" id="IPR018989">
    <property type="entry name" value="DUF2001"/>
</dbReference>
<dbReference type="AlphaFoldDB" id="A0A1B7LDC0"/>
<dbReference type="SUPFAM" id="SSF69279">
    <property type="entry name" value="Phage tail proteins"/>
    <property type="match status" value="1"/>
</dbReference>
<dbReference type="EMBL" id="LYVF01000168">
    <property type="protein sequence ID" value="OAT81105.1"/>
    <property type="molecule type" value="Genomic_DNA"/>
</dbReference>
<dbReference type="OrthoDB" id="1697482at2"/>
<proteinExistence type="predicted"/>
<accession>A0A1B7LDC0</accession>
<evidence type="ECO:0000313" key="2">
    <source>
        <dbReference type="Proteomes" id="UP000078532"/>
    </source>
</evidence>
<dbReference type="STRING" id="1838280.A6M21_11885"/>
<dbReference type="InterPro" id="IPR038628">
    <property type="entry name" value="XkdM-like_sf"/>
</dbReference>
<organism evidence="1 2">
    <name type="scientific">Desulfotomaculum copahuensis</name>
    <dbReference type="NCBI Taxonomy" id="1838280"/>
    <lineage>
        <taxon>Bacteria</taxon>
        <taxon>Bacillati</taxon>
        <taxon>Bacillota</taxon>
        <taxon>Clostridia</taxon>
        <taxon>Eubacteriales</taxon>
        <taxon>Desulfotomaculaceae</taxon>
        <taxon>Desulfotomaculum</taxon>
    </lineage>
</organism>
<dbReference type="Gene3D" id="2.30.110.40">
    <property type="entry name" value="Phage tail tube protein"/>
    <property type="match status" value="1"/>
</dbReference>
<dbReference type="RefSeq" id="WP_066669130.1">
    <property type="nucleotide sequence ID" value="NZ_LYVF01000168.1"/>
</dbReference>
<dbReference type="Proteomes" id="UP000078532">
    <property type="component" value="Unassembled WGS sequence"/>
</dbReference>
<protein>
    <submittedName>
        <fullName evidence="1">Phage portal protein</fullName>
    </submittedName>
</protein>
<comment type="caution">
    <text evidence="1">The sequence shown here is derived from an EMBL/GenBank/DDBJ whole genome shotgun (WGS) entry which is preliminary data.</text>
</comment>
<gene>
    <name evidence="1" type="ORF">A6M21_11885</name>
</gene>
<evidence type="ECO:0000313" key="1">
    <source>
        <dbReference type="EMBL" id="OAT81105.1"/>
    </source>
</evidence>